<dbReference type="Proteomes" id="UP000214975">
    <property type="component" value="Chromosome"/>
</dbReference>
<proteinExistence type="predicted"/>
<accession>A0A223I0D2</accession>
<gene>
    <name evidence="2" type="ORF">Thert_02235</name>
</gene>
<keyword evidence="1" id="KW-0472">Membrane</keyword>
<dbReference type="OMA" id="MFPLEFF"/>
<feature type="transmembrane region" description="Helical" evidence="1">
    <location>
        <begin position="106"/>
        <end position="125"/>
    </location>
</feature>
<name>A0A223I0D2_THETR</name>
<dbReference type="NCBIfam" id="TIGR01906">
    <property type="entry name" value="integ_TIGR01906"/>
    <property type="match status" value="1"/>
</dbReference>
<dbReference type="InterPro" id="IPR010178">
    <property type="entry name" value="Lit"/>
</dbReference>
<dbReference type="Pfam" id="PF07314">
    <property type="entry name" value="Lit"/>
    <property type="match status" value="1"/>
</dbReference>
<dbReference type="AlphaFoldDB" id="A0A223I0D2"/>
<evidence type="ECO:0000313" key="3">
    <source>
        <dbReference type="Proteomes" id="UP000214975"/>
    </source>
</evidence>
<dbReference type="EMBL" id="CP016893">
    <property type="protein sequence ID" value="AST58159.1"/>
    <property type="molecule type" value="Genomic_DNA"/>
</dbReference>
<keyword evidence="1" id="KW-1133">Transmembrane helix</keyword>
<keyword evidence="1" id="KW-0812">Transmembrane</keyword>
<feature type="transmembrane region" description="Helical" evidence="1">
    <location>
        <begin position="7"/>
        <end position="30"/>
    </location>
</feature>
<organism evidence="2 3">
    <name type="scientific">Thermoanaerobacterium thermosaccharolyticum</name>
    <name type="common">Clostridium thermosaccharolyticum</name>
    <dbReference type="NCBI Taxonomy" id="1517"/>
    <lineage>
        <taxon>Bacteria</taxon>
        <taxon>Bacillati</taxon>
        <taxon>Bacillota</taxon>
        <taxon>Clostridia</taxon>
        <taxon>Thermoanaerobacterales</taxon>
        <taxon>Thermoanaerobacteraceae</taxon>
        <taxon>Thermoanaerobacterium</taxon>
    </lineage>
</organism>
<evidence type="ECO:0000313" key="2">
    <source>
        <dbReference type="EMBL" id="AST58159.1"/>
    </source>
</evidence>
<reference evidence="2 3" key="1">
    <citation type="submission" date="2016-08" db="EMBL/GenBank/DDBJ databases">
        <title>A novel genetic cassette of butanologenic Thermoanaerobacterium thermosaccharolyticum that directly convert cellulose to butanol.</title>
        <authorList>
            <person name="Li T."/>
            <person name="He J."/>
        </authorList>
    </citation>
    <scope>NUCLEOTIDE SEQUENCE [LARGE SCALE GENOMIC DNA]</scope>
    <source>
        <strain evidence="2 3">TG57</strain>
    </source>
</reference>
<protein>
    <submittedName>
        <fullName evidence="2">Integral membrane protein TIGR01906</fullName>
    </submittedName>
</protein>
<evidence type="ECO:0000256" key="1">
    <source>
        <dbReference type="SAM" id="Phobius"/>
    </source>
</evidence>
<dbReference type="RefSeq" id="WP_013297135.1">
    <property type="nucleotide sequence ID" value="NZ_CP016893.1"/>
</dbReference>
<dbReference type="GeneID" id="93863488"/>
<feature type="transmembrane region" description="Helical" evidence="1">
    <location>
        <begin position="194"/>
        <end position="216"/>
    </location>
</feature>
<sequence length="227" mass="26952">MKIINKIISIMMIIFLFLIVLLSNLQYLAFDKNFYIHEFNKYGIEDVTGMHSSQLNKVVARIQDYLFGKVDSLQLNAVIDGQNQKVFNERELEHMKDVRELFKNGFLIRNIMIFLYILTALFLYIKKEDIFNYTYRGMLFVVLFLIVAVAVVSLDFNRWFVYFHLLFFNNNLWELDVTRDRLIQMLPEGFFSDISYLTMRNSVIVYIIIGFVSYLIKGKDHDKIGLN</sequence>
<feature type="transmembrane region" description="Helical" evidence="1">
    <location>
        <begin position="137"/>
        <end position="156"/>
    </location>
</feature>